<name>A0A1I4KTA3_9GAMM</name>
<keyword evidence="1" id="KW-0472">Membrane</keyword>
<dbReference type="RefSeq" id="WP_177173368.1">
    <property type="nucleotide sequence ID" value="NZ_FOGN01000001.1"/>
</dbReference>
<dbReference type="Proteomes" id="UP000186599">
    <property type="component" value="Unassembled WGS sequence"/>
</dbReference>
<reference evidence="4 5" key="1">
    <citation type="submission" date="2016-10" db="EMBL/GenBank/DDBJ databases">
        <authorList>
            <person name="de Groot N.N."/>
        </authorList>
    </citation>
    <scope>NUCLEOTIDE SEQUENCE [LARGE SCALE GENOMIC DNA]</scope>
    <source>
        <strain evidence="3 4">CGMCC 1.9095</strain>
        <strain evidence="2 5">DSM 22558</strain>
    </source>
</reference>
<keyword evidence="1" id="KW-1133">Transmembrane helix</keyword>
<evidence type="ECO:0000313" key="2">
    <source>
        <dbReference type="EMBL" id="SER33759.1"/>
    </source>
</evidence>
<keyword evidence="4" id="KW-1185">Reference proteome</keyword>
<dbReference type="EMBL" id="FOGN01000001">
    <property type="protein sequence ID" value="SER33759.1"/>
    <property type="molecule type" value="Genomic_DNA"/>
</dbReference>
<protein>
    <submittedName>
        <fullName evidence="3">Uncharacterized protein</fullName>
    </submittedName>
</protein>
<evidence type="ECO:0000313" key="5">
    <source>
        <dbReference type="Proteomes" id="UP000186904"/>
    </source>
</evidence>
<dbReference type="AlphaFoldDB" id="A0A1I4KTA3"/>
<proteinExistence type="predicted"/>
<dbReference type="STRING" id="653930.SAMN05216589_0238"/>
<evidence type="ECO:0000313" key="4">
    <source>
        <dbReference type="Proteomes" id="UP000186599"/>
    </source>
</evidence>
<dbReference type="EMBL" id="FOUA01000001">
    <property type="protein sequence ID" value="SFL82032.1"/>
    <property type="molecule type" value="Genomic_DNA"/>
</dbReference>
<gene>
    <name evidence="3" type="ORF">SAMN04487855_1386</name>
    <name evidence="2" type="ORF">SAMN05216589_0238</name>
</gene>
<accession>A0A1I4KTA3</accession>
<evidence type="ECO:0000256" key="1">
    <source>
        <dbReference type="SAM" id="Phobius"/>
    </source>
</evidence>
<evidence type="ECO:0000313" key="3">
    <source>
        <dbReference type="EMBL" id="SFL82032.1"/>
    </source>
</evidence>
<sequence length="58" mass="5994">MKTINIFGAALALIGALAGSGAIIATLTAMAKFPPFLVAFLLACWILSRLPTTESLTT</sequence>
<feature type="transmembrane region" description="Helical" evidence="1">
    <location>
        <begin position="32"/>
        <end position="50"/>
    </location>
</feature>
<organism evidence="3 4">
    <name type="scientific">Halopseudomonas bauzanensis</name>
    <dbReference type="NCBI Taxonomy" id="653930"/>
    <lineage>
        <taxon>Bacteria</taxon>
        <taxon>Pseudomonadati</taxon>
        <taxon>Pseudomonadota</taxon>
        <taxon>Gammaproteobacteria</taxon>
        <taxon>Pseudomonadales</taxon>
        <taxon>Pseudomonadaceae</taxon>
        <taxon>Halopseudomonas</taxon>
    </lineage>
</organism>
<keyword evidence="1" id="KW-0812">Transmembrane</keyword>
<dbReference type="Proteomes" id="UP000186904">
    <property type="component" value="Unassembled WGS sequence"/>
</dbReference>